<evidence type="ECO:0000256" key="7">
    <source>
        <dbReference type="ARBA" id="ARBA00023242"/>
    </source>
</evidence>
<gene>
    <name evidence="9" type="ORF">E0L32_002281</name>
</gene>
<proteinExistence type="predicted"/>
<keyword evidence="4" id="KW-0805">Transcription regulation</keyword>
<evidence type="ECO:0000256" key="5">
    <source>
        <dbReference type="ARBA" id="ARBA00023125"/>
    </source>
</evidence>
<evidence type="ECO:0000259" key="8">
    <source>
        <dbReference type="SMART" id="SM00906"/>
    </source>
</evidence>
<keyword evidence="7" id="KW-0539">Nucleus</keyword>
<dbReference type="RefSeq" id="XP_030988496.1">
    <property type="nucleotide sequence ID" value="XM_031136453.1"/>
</dbReference>
<dbReference type="InterPro" id="IPR052202">
    <property type="entry name" value="Yeast_MetPath_Reg"/>
</dbReference>
<evidence type="ECO:0000256" key="3">
    <source>
        <dbReference type="ARBA" id="ARBA00022833"/>
    </source>
</evidence>
<accession>A0A507AD08</accession>
<keyword evidence="5" id="KW-0238">DNA-binding</keyword>
<keyword evidence="2" id="KW-0479">Metal-binding</keyword>
<keyword evidence="3" id="KW-0862">Zinc</keyword>
<evidence type="ECO:0000256" key="6">
    <source>
        <dbReference type="ARBA" id="ARBA00023163"/>
    </source>
</evidence>
<reference evidence="9 10" key="1">
    <citation type="submission" date="2019-06" db="EMBL/GenBank/DDBJ databases">
        <title>Draft genome sequence of the filamentous fungus Phialemoniopsis curvata isolated from diesel fuel.</title>
        <authorList>
            <person name="Varaljay V.A."/>
            <person name="Lyon W.J."/>
            <person name="Crouch A.L."/>
            <person name="Drake C.E."/>
            <person name="Hollomon J.M."/>
            <person name="Nadeau L.J."/>
            <person name="Nunn H.S."/>
            <person name="Stevenson B.S."/>
            <person name="Bojanowski C.L."/>
            <person name="Crookes-Goodson W.J."/>
        </authorList>
    </citation>
    <scope>NUCLEOTIDE SEQUENCE [LARGE SCALE GENOMIC DNA]</scope>
    <source>
        <strain evidence="9 10">D216</strain>
    </source>
</reference>
<evidence type="ECO:0000313" key="9">
    <source>
        <dbReference type="EMBL" id="TPX06785.1"/>
    </source>
</evidence>
<dbReference type="GO" id="GO:0008270">
    <property type="term" value="F:zinc ion binding"/>
    <property type="evidence" value="ECO:0007669"/>
    <property type="project" value="InterPro"/>
</dbReference>
<dbReference type="GeneID" id="41969728"/>
<evidence type="ECO:0000313" key="10">
    <source>
        <dbReference type="Proteomes" id="UP000319257"/>
    </source>
</evidence>
<dbReference type="STRING" id="1093900.A0A507AD08"/>
<keyword evidence="10" id="KW-1185">Reference proteome</keyword>
<dbReference type="GO" id="GO:0000981">
    <property type="term" value="F:DNA-binding transcription factor activity, RNA polymerase II-specific"/>
    <property type="evidence" value="ECO:0007669"/>
    <property type="project" value="TreeGrafter"/>
</dbReference>
<comment type="subcellular location">
    <subcellularLocation>
        <location evidence="1">Nucleus</location>
    </subcellularLocation>
</comment>
<dbReference type="PANTHER" id="PTHR47782">
    <property type="entry name" value="ZN(II)2CYS6 TRANSCRIPTION FACTOR (EUROFUNG)-RELATED"/>
    <property type="match status" value="1"/>
</dbReference>
<feature type="domain" description="Xylanolytic transcriptional activator regulatory" evidence="8">
    <location>
        <begin position="66"/>
        <end position="143"/>
    </location>
</feature>
<dbReference type="EMBL" id="SKBQ01000009">
    <property type="protein sequence ID" value="TPX06785.1"/>
    <property type="molecule type" value="Genomic_DNA"/>
</dbReference>
<dbReference type="InterPro" id="IPR007219">
    <property type="entry name" value="XnlR_reg_dom"/>
</dbReference>
<dbReference type="SMART" id="SM00906">
    <property type="entry name" value="Fungal_trans"/>
    <property type="match status" value="1"/>
</dbReference>
<evidence type="ECO:0000256" key="2">
    <source>
        <dbReference type="ARBA" id="ARBA00022723"/>
    </source>
</evidence>
<dbReference type="GO" id="GO:0043565">
    <property type="term" value="F:sequence-specific DNA binding"/>
    <property type="evidence" value="ECO:0007669"/>
    <property type="project" value="TreeGrafter"/>
</dbReference>
<dbReference type="Pfam" id="PF04082">
    <property type="entry name" value="Fungal_trans"/>
    <property type="match status" value="1"/>
</dbReference>
<sequence>MIFSISLLLGKTGEFQLSQARQEDFYQVAISRYLPHMFSLPDRVLHIQAYLLLAMHALYSPSTERLVSITSTAMRYCVMAQLHLADAEPRAADVAAKVGIQLRRRVFWSAYALDRAVSTMFHLPFCIPDYQITTKMYANVDDADLYRRCEAAFPDDPHSQPSYTNISAALHIVYCRQIQSEILNTTLHRDFEKDFDRLPSWRRHILEKLDRWKSLCHRYTEDGARLSLVHEEWLHIVYNYSLLMLYQPNRQTAGGPAGDWTVKACVQTILIFRKFQRESAISEAWMGLIAQFKSGVALLYCFWATQGLSRSAAFDPSEVSEAVRCCSIVLSLLAERWHSTKVLRDAFDILAREVPLVNFVASPSLRPKRIRPESSQKLLSLLSEIEAIVVHRDTLRMIREMATEAFPVSHHQQASTLQLTQDAINNDPSNQILESDESPMGTAITGDLFQPVTPHFFTLDTSNLEPDDFDYAALGFPGLFDPTI</sequence>
<dbReference type="PANTHER" id="PTHR47782:SF12">
    <property type="entry name" value="ZN(II)2CYS6 TRANSCRIPTION FACTOR (EUROFUNG)"/>
    <property type="match status" value="1"/>
</dbReference>
<comment type="caution">
    <text evidence="9">The sequence shown here is derived from an EMBL/GenBank/DDBJ whole genome shotgun (WGS) entry which is preliminary data.</text>
</comment>
<dbReference type="AlphaFoldDB" id="A0A507AD08"/>
<dbReference type="GO" id="GO:0006351">
    <property type="term" value="P:DNA-templated transcription"/>
    <property type="evidence" value="ECO:0007669"/>
    <property type="project" value="InterPro"/>
</dbReference>
<dbReference type="InParanoid" id="A0A507AD08"/>
<keyword evidence="6" id="KW-0804">Transcription</keyword>
<evidence type="ECO:0000256" key="4">
    <source>
        <dbReference type="ARBA" id="ARBA00023015"/>
    </source>
</evidence>
<dbReference type="OrthoDB" id="189997at2759"/>
<dbReference type="GO" id="GO:0005634">
    <property type="term" value="C:nucleus"/>
    <property type="evidence" value="ECO:0007669"/>
    <property type="project" value="UniProtKB-SubCell"/>
</dbReference>
<organism evidence="9 10">
    <name type="scientific">Thyridium curvatum</name>
    <dbReference type="NCBI Taxonomy" id="1093900"/>
    <lineage>
        <taxon>Eukaryota</taxon>
        <taxon>Fungi</taxon>
        <taxon>Dikarya</taxon>
        <taxon>Ascomycota</taxon>
        <taxon>Pezizomycotina</taxon>
        <taxon>Sordariomycetes</taxon>
        <taxon>Sordariomycetidae</taxon>
        <taxon>Thyridiales</taxon>
        <taxon>Thyridiaceae</taxon>
        <taxon>Thyridium</taxon>
    </lineage>
</organism>
<dbReference type="GO" id="GO:0045944">
    <property type="term" value="P:positive regulation of transcription by RNA polymerase II"/>
    <property type="evidence" value="ECO:0007669"/>
    <property type="project" value="TreeGrafter"/>
</dbReference>
<protein>
    <recommendedName>
        <fullName evidence="8">Xylanolytic transcriptional activator regulatory domain-containing protein</fullName>
    </recommendedName>
</protein>
<dbReference type="CDD" id="cd12148">
    <property type="entry name" value="fungal_TF_MHR"/>
    <property type="match status" value="1"/>
</dbReference>
<evidence type="ECO:0000256" key="1">
    <source>
        <dbReference type="ARBA" id="ARBA00004123"/>
    </source>
</evidence>
<dbReference type="Proteomes" id="UP000319257">
    <property type="component" value="Unassembled WGS sequence"/>
</dbReference>
<name>A0A507AD08_9PEZI</name>